<keyword evidence="2 11" id="KW-0813">Transport</keyword>
<organism evidence="16 17">
    <name type="scientific">Sphingomonas paeninsulae</name>
    <dbReference type="NCBI Taxonomy" id="2319844"/>
    <lineage>
        <taxon>Bacteria</taxon>
        <taxon>Pseudomonadati</taxon>
        <taxon>Pseudomonadota</taxon>
        <taxon>Alphaproteobacteria</taxon>
        <taxon>Sphingomonadales</taxon>
        <taxon>Sphingomonadaceae</taxon>
        <taxon>Sphingomonas</taxon>
    </lineage>
</organism>
<name>A0A494TEZ7_SPHPE</name>
<proteinExistence type="inferred from homology"/>
<evidence type="ECO:0000256" key="12">
    <source>
        <dbReference type="RuleBase" id="RU003357"/>
    </source>
</evidence>
<evidence type="ECO:0000256" key="5">
    <source>
        <dbReference type="ARBA" id="ARBA00022692"/>
    </source>
</evidence>
<evidence type="ECO:0000259" key="15">
    <source>
        <dbReference type="Pfam" id="PF07715"/>
    </source>
</evidence>
<dbReference type="SUPFAM" id="SSF56935">
    <property type="entry name" value="Porins"/>
    <property type="match status" value="1"/>
</dbReference>
<dbReference type="InterPro" id="IPR012910">
    <property type="entry name" value="Plug_dom"/>
</dbReference>
<feature type="domain" description="TonB-dependent receptor plug" evidence="15">
    <location>
        <begin position="69"/>
        <end position="178"/>
    </location>
</feature>
<keyword evidence="17" id="KW-1185">Reference proteome</keyword>
<evidence type="ECO:0000256" key="4">
    <source>
        <dbReference type="ARBA" id="ARBA00022496"/>
    </source>
</evidence>
<evidence type="ECO:0000256" key="10">
    <source>
        <dbReference type="ARBA" id="ARBA00023237"/>
    </source>
</evidence>
<comment type="similarity">
    <text evidence="11 12">Belongs to the TonB-dependent receptor family.</text>
</comment>
<feature type="chain" id="PRO_5019847370" evidence="13">
    <location>
        <begin position="39"/>
        <end position="806"/>
    </location>
</feature>
<dbReference type="Pfam" id="PF07715">
    <property type="entry name" value="Plug"/>
    <property type="match status" value="1"/>
</dbReference>
<dbReference type="GO" id="GO:0009279">
    <property type="term" value="C:cell outer membrane"/>
    <property type="evidence" value="ECO:0007669"/>
    <property type="project" value="UniProtKB-SubCell"/>
</dbReference>
<dbReference type="EMBL" id="CP032829">
    <property type="protein sequence ID" value="AYJ85884.1"/>
    <property type="molecule type" value="Genomic_DNA"/>
</dbReference>
<evidence type="ECO:0000256" key="6">
    <source>
        <dbReference type="ARBA" id="ARBA00023004"/>
    </source>
</evidence>
<keyword evidence="16" id="KW-0675">Receptor</keyword>
<dbReference type="GO" id="GO:0006826">
    <property type="term" value="P:iron ion transport"/>
    <property type="evidence" value="ECO:0007669"/>
    <property type="project" value="UniProtKB-KW"/>
</dbReference>
<dbReference type="InterPro" id="IPR036942">
    <property type="entry name" value="Beta-barrel_TonB_sf"/>
</dbReference>
<evidence type="ECO:0000256" key="11">
    <source>
        <dbReference type="PROSITE-ProRule" id="PRU01360"/>
    </source>
</evidence>
<dbReference type="Pfam" id="PF00593">
    <property type="entry name" value="TonB_dep_Rec_b-barrel"/>
    <property type="match status" value="1"/>
</dbReference>
<keyword evidence="7" id="KW-0406">Ion transport</keyword>
<evidence type="ECO:0000256" key="7">
    <source>
        <dbReference type="ARBA" id="ARBA00023065"/>
    </source>
</evidence>
<dbReference type="OrthoDB" id="7455607at2"/>
<dbReference type="PROSITE" id="PS52016">
    <property type="entry name" value="TONB_DEPENDENT_REC_3"/>
    <property type="match status" value="1"/>
</dbReference>
<evidence type="ECO:0000256" key="8">
    <source>
        <dbReference type="ARBA" id="ARBA00023077"/>
    </source>
</evidence>
<evidence type="ECO:0000259" key="14">
    <source>
        <dbReference type="Pfam" id="PF00593"/>
    </source>
</evidence>
<evidence type="ECO:0000256" key="9">
    <source>
        <dbReference type="ARBA" id="ARBA00023136"/>
    </source>
</evidence>
<evidence type="ECO:0000256" key="2">
    <source>
        <dbReference type="ARBA" id="ARBA00022448"/>
    </source>
</evidence>
<evidence type="ECO:0000256" key="1">
    <source>
        <dbReference type="ARBA" id="ARBA00004571"/>
    </source>
</evidence>
<comment type="subcellular location">
    <subcellularLocation>
        <location evidence="1 11">Cell outer membrane</location>
        <topology evidence="1 11">Multi-pass membrane protein</topology>
    </subcellularLocation>
</comment>
<dbReference type="PANTHER" id="PTHR32552">
    <property type="entry name" value="FERRICHROME IRON RECEPTOR-RELATED"/>
    <property type="match status" value="1"/>
</dbReference>
<dbReference type="Gene3D" id="2.40.170.20">
    <property type="entry name" value="TonB-dependent receptor, beta-barrel domain"/>
    <property type="match status" value="1"/>
</dbReference>
<sequence>MRFRPQTIAKGAITMKSIKMGAAAGLSLFAMMSHAAYAQQASTDVAPVAAVEEGIPDITVTAQRREQNLQDVPIAVSAFSSEDLQRRQITRTVDIFAYVPNLIGHNNTSVGTANSYSMRGLNNNETISTFDLPVGTYVDDVYMSRQSANNFSLFDVERIEVLRGPQGTLFGRNTTGGAINVIMKKPSDQFKGFGEIGYGRYDRFNVRGSVDVPIIDGKLLSKVQGYYVKDDGYVHNRVTGERLNGEKSYGFRGALRAFLSDSVTWDGTADFNSQSYANFPNFYDPATKERVSYTRLRQDQTVAQTFAGVSGGRAYLSPELADNKLGNLARSWSATSNFQVQASDDLTVNFITGYRHIFNEYLTDSAMSLTSASTILNYPADIVTPVAGSTSVLANDSYHGQFSQEIKINGKALDGRLNYTGGFYYIREDNKTIFANVTVTAAGVPTLAADRTMKNSTSAYAGYFQGDFKVLENLTFTAGIRYTAEFKDIQFSPNASPLPSVGINQPFDTQDIINAGLPVTQNAKVWTPRFALDYKITPAISVYASATKGFKSGGWVSRSYNAANMTPFKRETIWSFESGLRSEFFDRRVRLNLTSFYFNDMDNQLPAGRENPLVPGQITYLTQNFADLRNYGLEAELTVVPTRGLNIFWSAGLQHARFKNVNPSVLAQAATCQAGLAGGTATQRAQCNQGIVTAAGAIALPSRVAPFNSTLGANYTAVLNDDFSLIPSVTWAYTDGSWPSAQNDVRGYQKKHSLFNAGLSLRDTARGLTLSAECTNCLDKRYVASYLIFPYLNEPGRWTVRARFDF</sequence>
<keyword evidence="13" id="KW-0732">Signal</keyword>
<gene>
    <name evidence="16" type="ORF">D3Y57_07745</name>
</gene>
<dbReference type="AlphaFoldDB" id="A0A494TEZ7"/>
<keyword evidence="3 11" id="KW-1134">Transmembrane beta strand</keyword>
<keyword evidence="5 11" id="KW-0812">Transmembrane</keyword>
<feature type="domain" description="TonB-dependent receptor-like beta-barrel" evidence="14">
    <location>
        <begin position="281"/>
        <end position="776"/>
    </location>
</feature>
<dbReference type="PANTHER" id="PTHR32552:SF81">
    <property type="entry name" value="TONB-DEPENDENT OUTER MEMBRANE RECEPTOR"/>
    <property type="match status" value="1"/>
</dbReference>
<dbReference type="InterPro" id="IPR000531">
    <property type="entry name" value="Beta-barrel_TonB"/>
</dbReference>
<evidence type="ECO:0000256" key="3">
    <source>
        <dbReference type="ARBA" id="ARBA00022452"/>
    </source>
</evidence>
<evidence type="ECO:0000313" key="16">
    <source>
        <dbReference type="EMBL" id="AYJ85884.1"/>
    </source>
</evidence>
<dbReference type="KEGG" id="spha:D3Y57_07745"/>
<dbReference type="Proteomes" id="UP000276254">
    <property type="component" value="Chromosome"/>
</dbReference>
<protein>
    <submittedName>
        <fullName evidence="16">TonB-dependent receptor</fullName>
    </submittedName>
</protein>
<reference evidence="16 17" key="1">
    <citation type="submission" date="2018-09" db="EMBL/GenBank/DDBJ databases">
        <title>Sphingomonas peninsula sp. nov., isolated from fildes peninsula, Antarctic soil.</title>
        <authorList>
            <person name="Yingchao G."/>
        </authorList>
    </citation>
    <scope>NUCLEOTIDE SEQUENCE [LARGE SCALE GENOMIC DNA]</scope>
    <source>
        <strain evidence="16 17">YZ-8</strain>
    </source>
</reference>
<keyword evidence="8 12" id="KW-0798">TonB box</keyword>
<evidence type="ECO:0000313" key="17">
    <source>
        <dbReference type="Proteomes" id="UP000276254"/>
    </source>
</evidence>
<feature type="signal peptide" evidence="13">
    <location>
        <begin position="1"/>
        <end position="38"/>
    </location>
</feature>
<evidence type="ECO:0000256" key="13">
    <source>
        <dbReference type="SAM" id="SignalP"/>
    </source>
</evidence>
<dbReference type="InterPro" id="IPR039426">
    <property type="entry name" value="TonB-dep_rcpt-like"/>
</dbReference>
<keyword evidence="10 11" id="KW-0998">Cell outer membrane</keyword>
<accession>A0A494TEZ7</accession>
<keyword evidence="9 11" id="KW-0472">Membrane</keyword>
<keyword evidence="4" id="KW-0410">Iron transport</keyword>
<keyword evidence="6" id="KW-0408">Iron</keyword>